<sequence length="229" mass="26131">MAHITMLPTSIVWYNRVTQDLQTSQLSLTPEFSTRSLLLSPNHTDSRAKGPSHLHSLSHVISKFSQPSSLSNLNQPRRMTSSPNLPLLFASPNQDKDTDEDVSYLSGEIVKPLKFYHCSGHCMGLQELTHVRILRYAILFIGVLNCLFSVYDIYDDLISWRVNSSDAEKFAEICPCPCNGVAWGVIWGGYNIFHISMWIHVCWTYDPLLKVFQQPIRSTNMLFLAMIFF</sequence>
<keyword evidence="2" id="KW-1185">Reference proteome</keyword>
<organism evidence="1 2">
    <name type="scientific">Dendrobium thyrsiflorum</name>
    <name type="common">Pinecone-like raceme dendrobium</name>
    <name type="synonym">Orchid</name>
    <dbReference type="NCBI Taxonomy" id="117978"/>
    <lineage>
        <taxon>Eukaryota</taxon>
        <taxon>Viridiplantae</taxon>
        <taxon>Streptophyta</taxon>
        <taxon>Embryophyta</taxon>
        <taxon>Tracheophyta</taxon>
        <taxon>Spermatophyta</taxon>
        <taxon>Magnoliopsida</taxon>
        <taxon>Liliopsida</taxon>
        <taxon>Asparagales</taxon>
        <taxon>Orchidaceae</taxon>
        <taxon>Epidendroideae</taxon>
        <taxon>Malaxideae</taxon>
        <taxon>Dendrobiinae</taxon>
        <taxon>Dendrobium</taxon>
    </lineage>
</organism>
<dbReference type="EMBL" id="JANQDX010000016">
    <property type="protein sequence ID" value="KAL0910088.1"/>
    <property type="molecule type" value="Genomic_DNA"/>
</dbReference>
<dbReference type="InterPro" id="IPR049500">
    <property type="entry name" value="Peptidase_M50B-like"/>
</dbReference>
<evidence type="ECO:0000313" key="2">
    <source>
        <dbReference type="Proteomes" id="UP001552299"/>
    </source>
</evidence>
<dbReference type="Pfam" id="PF13398">
    <property type="entry name" value="Peptidase_M50B"/>
    <property type="match status" value="1"/>
</dbReference>
<dbReference type="PANTHER" id="PTHR33979">
    <property type="entry name" value="OS02G0221600 PROTEIN"/>
    <property type="match status" value="1"/>
</dbReference>
<evidence type="ECO:0000313" key="1">
    <source>
        <dbReference type="EMBL" id="KAL0910088.1"/>
    </source>
</evidence>
<dbReference type="AlphaFoldDB" id="A0ABD0UBK9"/>
<protein>
    <submittedName>
        <fullName evidence="1">Uncharacterized protein</fullName>
    </submittedName>
</protein>
<comment type="caution">
    <text evidence="1">The sequence shown here is derived from an EMBL/GenBank/DDBJ whole genome shotgun (WGS) entry which is preliminary data.</text>
</comment>
<name>A0ABD0UBK9_DENTH</name>
<dbReference type="Proteomes" id="UP001552299">
    <property type="component" value="Unassembled WGS sequence"/>
</dbReference>
<dbReference type="PANTHER" id="PTHR33979:SF6">
    <property type="entry name" value="PEPTIDASE M50B-LIKE PROTEIN"/>
    <property type="match status" value="1"/>
</dbReference>
<gene>
    <name evidence="1" type="ORF">M5K25_021026</name>
</gene>
<reference evidence="1 2" key="1">
    <citation type="journal article" date="2024" name="Plant Biotechnol. J.">
        <title>Dendrobium thyrsiflorum genome and its molecular insights into genes involved in important horticultural traits.</title>
        <authorList>
            <person name="Chen B."/>
            <person name="Wang J.Y."/>
            <person name="Zheng P.J."/>
            <person name="Li K.L."/>
            <person name="Liang Y.M."/>
            <person name="Chen X.F."/>
            <person name="Zhang C."/>
            <person name="Zhao X."/>
            <person name="He X."/>
            <person name="Zhang G.Q."/>
            <person name="Liu Z.J."/>
            <person name="Xu Q."/>
        </authorList>
    </citation>
    <scope>NUCLEOTIDE SEQUENCE [LARGE SCALE GENOMIC DNA]</scope>
    <source>
        <strain evidence="1">GZMU011</strain>
    </source>
</reference>
<accession>A0ABD0UBK9</accession>
<proteinExistence type="predicted"/>